<reference evidence="10 11" key="1">
    <citation type="submission" date="2016-10" db="EMBL/GenBank/DDBJ databases">
        <authorList>
            <person name="de Groot N.N."/>
        </authorList>
    </citation>
    <scope>NUCLEOTIDE SEQUENCE [LARGE SCALE GENOMIC DNA]</scope>
    <source>
        <strain evidence="10 11">GAS522</strain>
    </source>
</reference>
<feature type="transmembrane region" description="Helical" evidence="9">
    <location>
        <begin position="20"/>
        <end position="39"/>
    </location>
</feature>
<dbReference type="InterPro" id="IPR002549">
    <property type="entry name" value="AI-2E-like"/>
</dbReference>
<feature type="transmembrane region" description="Helical" evidence="9">
    <location>
        <begin position="73"/>
        <end position="94"/>
    </location>
</feature>
<keyword evidence="3" id="KW-0813">Transport</keyword>
<dbReference type="Proteomes" id="UP000183208">
    <property type="component" value="Unassembled WGS sequence"/>
</dbReference>
<evidence type="ECO:0000256" key="4">
    <source>
        <dbReference type="ARBA" id="ARBA00022475"/>
    </source>
</evidence>
<evidence type="ECO:0000256" key="9">
    <source>
        <dbReference type="SAM" id="Phobius"/>
    </source>
</evidence>
<dbReference type="RefSeq" id="WP_074826954.1">
    <property type="nucleotide sequence ID" value="NZ_FNTI01000001.1"/>
</dbReference>
<dbReference type="Pfam" id="PF01594">
    <property type="entry name" value="AI-2E_transport"/>
    <property type="match status" value="2"/>
</dbReference>
<keyword evidence="6 9" id="KW-1133">Transmembrane helix</keyword>
<name>A0A1M7F8K3_9BRAD</name>
<organism evidence="10 11">
    <name type="scientific">Bradyrhizobium lablabi</name>
    <dbReference type="NCBI Taxonomy" id="722472"/>
    <lineage>
        <taxon>Bacteria</taxon>
        <taxon>Pseudomonadati</taxon>
        <taxon>Pseudomonadota</taxon>
        <taxon>Alphaproteobacteria</taxon>
        <taxon>Hyphomicrobiales</taxon>
        <taxon>Nitrobacteraceae</taxon>
        <taxon>Bradyrhizobium</taxon>
    </lineage>
</organism>
<feature type="transmembrane region" description="Helical" evidence="9">
    <location>
        <begin position="188"/>
        <end position="211"/>
    </location>
</feature>
<feature type="transmembrane region" description="Helical" evidence="9">
    <location>
        <begin position="45"/>
        <end position="64"/>
    </location>
</feature>
<keyword evidence="7 9" id="KW-0472">Membrane</keyword>
<evidence type="ECO:0000256" key="8">
    <source>
        <dbReference type="SAM" id="MobiDB-lite"/>
    </source>
</evidence>
<feature type="transmembrane region" description="Helical" evidence="9">
    <location>
        <begin position="312"/>
        <end position="330"/>
    </location>
</feature>
<dbReference type="PANTHER" id="PTHR21716:SF53">
    <property type="entry name" value="PERMEASE PERM-RELATED"/>
    <property type="match status" value="1"/>
</dbReference>
<evidence type="ECO:0000256" key="1">
    <source>
        <dbReference type="ARBA" id="ARBA00004651"/>
    </source>
</evidence>
<proteinExistence type="inferred from homology"/>
<feature type="transmembrane region" description="Helical" evidence="9">
    <location>
        <begin position="350"/>
        <end position="375"/>
    </location>
</feature>
<gene>
    <name evidence="10" type="ORF">SAMN05444171_6080</name>
</gene>
<dbReference type="AlphaFoldDB" id="A0A1M7F8K3"/>
<comment type="similarity">
    <text evidence="2">Belongs to the autoinducer-2 exporter (AI-2E) (TC 2.A.86) family.</text>
</comment>
<evidence type="ECO:0000256" key="6">
    <source>
        <dbReference type="ARBA" id="ARBA00022989"/>
    </source>
</evidence>
<evidence type="ECO:0000313" key="10">
    <source>
        <dbReference type="EMBL" id="SEE04723.1"/>
    </source>
</evidence>
<evidence type="ECO:0000256" key="7">
    <source>
        <dbReference type="ARBA" id="ARBA00023136"/>
    </source>
</evidence>
<dbReference type="GO" id="GO:0005886">
    <property type="term" value="C:plasma membrane"/>
    <property type="evidence" value="ECO:0007669"/>
    <property type="project" value="UniProtKB-SubCell"/>
</dbReference>
<evidence type="ECO:0000256" key="3">
    <source>
        <dbReference type="ARBA" id="ARBA00022448"/>
    </source>
</evidence>
<feature type="transmembrane region" description="Helical" evidence="9">
    <location>
        <begin position="285"/>
        <end position="305"/>
    </location>
</feature>
<keyword evidence="4" id="KW-1003">Cell membrane</keyword>
<accession>A0A1M7F8K3</accession>
<sequence>MSLITRKITNGRTTDELMALLSAVACSILAALFIAALYFGRQIFVPIALAILLSFVLGPPVGLLQRARVPRGLAVVGVVLLAFSVIFGLGSLIANQLSQLAGDLPVYQSTMREKIKSVRGVTASSGTLERAADMLQELSQELDRPKDDKSGRGAISRLGIPNGAGTTLPIPVEVRQPDPGALENLRTLIAPLLNPLATTGIIIIFVIFILIQREDLRNRLIRLAGSHDLQRTTAALDDAATRLSRLFLAQLTINATFGVIIAAGLTFIGVPSAILWGILAAVLRFVPYIGSAISAAFPLALAAAVDPGWSMLAWTLALFLGVGPIVSQVIEPLAYGQSTGLSPVAIVVSATFWTALWGPIGLVLATPLTVCLVVLGRHVERLEFLDVIFGDRPALSPPEMFYQRMLAGDPTEAAGKAEEFLKEKSLSSYFDEVALKGLLLAQADARRGALDQPRMTKIRDAVTEFASDLSTQDDSIPEVTSPTMDAEAAAAVETVPDAAISSNLPVVQKADLPLDWQGEYPVLCLAGRTPLDEAAAVLFGQLANAHGLAARVESADALSTTNISKLETAGVAIVCLSYLDASSPAHMRYSVRRLRRKLPKTTIMLGCWAENIDKESLEELREVAKADTAAGSLREAMMICRTSAGVQEPDGLPNHVTAAVRIA</sequence>
<dbReference type="EMBL" id="FNTI01000001">
    <property type="protein sequence ID" value="SEE04723.1"/>
    <property type="molecule type" value="Genomic_DNA"/>
</dbReference>
<feature type="region of interest" description="Disordered" evidence="8">
    <location>
        <begin position="141"/>
        <end position="162"/>
    </location>
</feature>
<evidence type="ECO:0000256" key="2">
    <source>
        <dbReference type="ARBA" id="ARBA00009773"/>
    </source>
</evidence>
<feature type="transmembrane region" description="Helical" evidence="9">
    <location>
        <begin position="251"/>
        <end position="279"/>
    </location>
</feature>
<comment type="subcellular location">
    <subcellularLocation>
        <location evidence="1">Cell membrane</location>
        <topology evidence="1">Multi-pass membrane protein</topology>
    </subcellularLocation>
</comment>
<evidence type="ECO:0000256" key="5">
    <source>
        <dbReference type="ARBA" id="ARBA00022692"/>
    </source>
</evidence>
<protein>
    <submittedName>
        <fullName evidence="10">Predicted PurR-regulated permease PerM</fullName>
    </submittedName>
</protein>
<evidence type="ECO:0000313" key="11">
    <source>
        <dbReference type="Proteomes" id="UP000183208"/>
    </source>
</evidence>
<feature type="compositionally biased region" description="Basic and acidic residues" evidence="8">
    <location>
        <begin position="141"/>
        <end position="151"/>
    </location>
</feature>
<dbReference type="PANTHER" id="PTHR21716">
    <property type="entry name" value="TRANSMEMBRANE PROTEIN"/>
    <property type="match status" value="1"/>
</dbReference>
<keyword evidence="5 9" id="KW-0812">Transmembrane</keyword>